<keyword evidence="3" id="KW-1185">Reference proteome</keyword>
<proteinExistence type="predicted"/>
<dbReference type="InterPro" id="IPR050289">
    <property type="entry name" value="TorD/DmsD_chaperones"/>
</dbReference>
<evidence type="ECO:0000313" key="3">
    <source>
        <dbReference type="Proteomes" id="UP001293718"/>
    </source>
</evidence>
<name>A0ABU5ID65_9BURK</name>
<dbReference type="InterPro" id="IPR020945">
    <property type="entry name" value="DMSO/NO3_reduct_chaperone"/>
</dbReference>
<dbReference type="PANTHER" id="PTHR34227">
    <property type="entry name" value="CHAPERONE PROTEIN YCDY"/>
    <property type="match status" value="1"/>
</dbReference>
<evidence type="ECO:0000313" key="2">
    <source>
        <dbReference type="EMBL" id="MDZ5457052.1"/>
    </source>
</evidence>
<protein>
    <submittedName>
        <fullName evidence="2">Molecular chaperone TorD family protein</fullName>
    </submittedName>
</protein>
<dbReference type="Pfam" id="PF02613">
    <property type="entry name" value="Nitrate_red_del"/>
    <property type="match status" value="1"/>
</dbReference>
<dbReference type="PANTHER" id="PTHR34227:SF1">
    <property type="entry name" value="DIMETHYL SULFOXIDE REDUCTASE CHAPERONE-RELATED"/>
    <property type="match status" value="1"/>
</dbReference>
<dbReference type="Proteomes" id="UP001293718">
    <property type="component" value="Unassembled WGS sequence"/>
</dbReference>
<keyword evidence="1" id="KW-0143">Chaperone</keyword>
<dbReference type="RefSeq" id="WP_322465473.1">
    <property type="nucleotide sequence ID" value="NZ_JAXOJX010000014.1"/>
</dbReference>
<dbReference type="SUPFAM" id="SSF89155">
    <property type="entry name" value="TorD-like"/>
    <property type="match status" value="1"/>
</dbReference>
<sequence>MSLHPVEMPLPPHEQSRADLYALLARLLLAPPDDDLLLGLAHAPALGGTAADDEDATPLARAWDALRSAARGDGKAIRAAFADLFESAGQPLLNPYASLYLAGHLMETPLAALRADLARLGLRRREGVGEPEDHLGALCEVMRVLITGAPPQVPRRSPAVQKAFFETHITPWAGACLDDVAQADASGFYAALAGFMRTFLDLEARAFELEEVAEPQRA</sequence>
<accession>A0ABU5ID65</accession>
<reference evidence="2 3" key="1">
    <citation type="submission" date="2023-11" db="EMBL/GenBank/DDBJ databases">
        <title>Draft genome of Azohydromonas lata strain H1 (DSM1123), a polyhydroxyalkanoate producer.</title>
        <authorList>
            <person name="Traversa D."/>
            <person name="D'Addabbo P."/>
            <person name="Pazzani C."/>
            <person name="Manzari C."/>
            <person name="Chiara M."/>
            <person name="Scrascia M."/>
        </authorList>
    </citation>
    <scope>NUCLEOTIDE SEQUENCE [LARGE SCALE GENOMIC DNA]</scope>
    <source>
        <strain evidence="2 3">H1</strain>
    </source>
</reference>
<dbReference type="Gene3D" id="1.10.3480.10">
    <property type="entry name" value="TorD-like"/>
    <property type="match status" value="1"/>
</dbReference>
<organism evidence="2 3">
    <name type="scientific">Azohydromonas lata</name>
    <dbReference type="NCBI Taxonomy" id="45677"/>
    <lineage>
        <taxon>Bacteria</taxon>
        <taxon>Pseudomonadati</taxon>
        <taxon>Pseudomonadota</taxon>
        <taxon>Betaproteobacteria</taxon>
        <taxon>Burkholderiales</taxon>
        <taxon>Sphaerotilaceae</taxon>
        <taxon>Azohydromonas</taxon>
    </lineage>
</organism>
<gene>
    <name evidence="2" type="ORF">SM757_10775</name>
</gene>
<evidence type="ECO:0000256" key="1">
    <source>
        <dbReference type="ARBA" id="ARBA00023186"/>
    </source>
</evidence>
<dbReference type="InterPro" id="IPR036411">
    <property type="entry name" value="TorD-like_sf"/>
</dbReference>
<dbReference type="EMBL" id="JAXOJX010000014">
    <property type="protein sequence ID" value="MDZ5457052.1"/>
    <property type="molecule type" value="Genomic_DNA"/>
</dbReference>
<comment type="caution">
    <text evidence="2">The sequence shown here is derived from an EMBL/GenBank/DDBJ whole genome shotgun (WGS) entry which is preliminary data.</text>
</comment>